<feature type="signal peptide" evidence="1">
    <location>
        <begin position="1"/>
        <end position="26"/>
    </location>
</feature>
<organism evidence="2 3">
    <name type="scientific">Paenibacillus nasutitermitis</name>
    <dbReference type="NCBI Taxonomy" id="1652958"/>
    <lineage>
        <taxon>Bacteria</taxon>
        <taxon>Bacillati</taxon>
        <taxon>Bacillota</taxon>
        <taxon>Bacilli</taxon>
        <taxon>Bacillales</taxon>
        <taxon>Paenibacillaceae</taxon>
        <taxon>Paenibacillus</taxon>
    </lineage>
</organism>
<dbReference type="Proteomes" id="UP000612456">
    <property type="component" value="Unassembled WGS sequence"/>
</dbReference>
<evidence type="ECO:0000256" key="1">
    <source>
        <dbReference type="SAM" id="SignalP"/>
    </source>
</evidence>
<dbReference type="AlphaFoldDB" id="A0A917DYG1"/>
<protein>
    <submittedName>
        <fullName evidence="2">Uncharacterized protein</fullName>
    </submittedName>
</protein>
<sequence length="62" mass="7113">MGKSLKIAMSLLLCLFFTMYVTQAFANTSSETDNPELIADKYFQAYVSKDIEGMMRYSRDLN</sequence>
<reference evidence="2" key="1">
    <citation type="journal article" date="2014" name="Int. J. Syst. Evol. Microbiol.">
        <title>Complete genome sequence of Corynebacterium casei LMG S-19264T (=DSM 44701T), isolated from a smear-ripened cheese.</title>
        <authorList>
            <consortium name="US DOE Joint Genome Institute (JGI-PGF)"/>
            <person name="Walter F."/>
            <person name="Albersmeier A."/>
            <person name="Kalinowski J."/>
            <person name="Ruckert C."/>
        </authorList>
    </citation>
    <scope>NUCLEOTIDE SEQUENCE</scope>
    <source>
        <strain evidence="2">CGMCC 1.15178</strain>
    </source>
</reference>
<comment type="caution">
    <text evidence="2">The sequence shown here is derived from an EMBL/GenBank/DDBJ whole genome shotgun (WGS) entry which is preliminary data.</text>
</comment>
<proteinExistence type="predicted"/>
<evidence type="ECO:0000313" key="3">
    <source>
        <dbReference type="Proteomes" id="UP000612456"/>
    </source>
</evidence>
<reference evidence="2" key="2">
    <citation type="submission" date="2020-09" db="EMBL/GenBank/DDBJ databases">
        <authorList>
            <person name="Sun Q."/>
            <person name="Zhou Y."/>
        </authorList>
    </citation>
    <scope>NUCLEOTIDE SEQUENCE</scope>
    <source>
        <strain evidence="2">CGMCC 1.15178</strain>
    </source>
</reference>
<name>A0A917DYG1_9BACL</name>
<gene>
    <name evidence="2" type="ORF">GCM10010911_45340</name>
</gene>
<keyword evidence="3" id="KW-1185">Reference proteome</keyword>
<dbReference type="RefSeq" id="WP_188995180.1">
    <property type="nucleotide sequence ID" value="NZ_BMHP01000003.1"/>
</dbReference>
<dbReference type="EMBL" id="BMHP01000003">
    <property type="protein sequence ID" value="GGD82154.1"/>
    <property type="molecule type" value="Genomic_DNA"/>
</dbReference>
<keyword evidence="1" id="KW-0732">Signal</keyword>
<feature type="chain" id="PRO_5037846870" evidence="1">
    <location>
        <begin position="27"/>
        <end position="62"/>
    </location>
</feature>
<evidence type="ECO:0000313" key="2">
    <source>
        <dbReference type="EMBL" id="GGD82154.1"/>
    </source>
</evidence>
<accession>A0A917DYG1</accession>